<dbReference type="Proteomes" id="UP000662678">
    <property type="component" value="Unassembled WGS sequence"/>
</dbReference>
<dbReference type="EMBL" id="BMYP01000038">
    <property type="protein sequence ID" value="GHD80457.1"/>
    <property type="molecule type" value="Genomic_DNA"/>
</dbReference>
<evidence type="ECO:0000313" key="1">
    <source>
        <dbReference type="EMBL" id="GHD80457.1"/>
    </source>
</evidence>
<protein>
    <submittedName>
        <fullName evidence="1">Uncharacterized protein</fullName>
    </submittedName>
</protein>
<proteinExistence type="predicted"/>
<gene>
    <name evidence="1" type="ORF">GCM10011419_25140</name>
</gene>
<keyword evidence="2" id="KW-1185">Reference proteome</keyword>
<accession>A0ABQ3HBF6</accession>
<comment type="caution">
    <text evidence="1">The sequence shown here is derived from an EMBL/GenBank/DDBJ whole genome shotgun (WGS) entry which is preliminary data.</text>
</comment>
<evidence type="ECO:0000313" key="2">
    <source>
        <dbReference type="Proteomes" id="UP000662678"/>
    </source>
</evidence>
<organism evidence="1 2">
    <name type="scientific">Vogesella fluminis</name>
    <dbReference type="NCBI Taxonomy" id="1069161"/>
    <lineage>
        <taxon>Bacteria</taxon>
        <taxon>Pseudomonadati</taxon>
        <taxon>Pseudomonadota</taxon>
        <taxon>Betaproteobacteria</taxon>
        <taxon>Neisseriales</taxon>
        <taxon>Chromobacteriaceae</taxon>
        <taxon>Vogesella</taxon>
    </lineage>
</organism>
<name>A0ABQ3HBF6_9NEIS</name>
<reference evidence="2" key="1">
    <citation type="journal article" date="2019" name="Int. J. Syst. Evol. Microbiol.">
        <title>The Global Catalogue of Microorganisms (GCM) 10K type strain sequencing project: providing services to taxonomists for standard genome sequencing and annotation.</title>
        <authorList>
            <consortium name="The Broad Institute Genomics Platform"/>
            <consortium name="The Broad Institute Genome Sequencing Center for Infectious Disease"/>
            <person name="Wu L."/>
            <person name="Ma J."/>
        </authorList>
    </citation>
    <scope>NUCLEOTIDE SEQUENCE [LARGE SCALE GENOMIC DNA]</scope>
    <source>
        <strain evidence="2">KCTC 23713</strain>
    </source>
</reference>
<sequence length="83" mass="8440">MVGACLDRQQAADGAHVKRIAAQPEAGFGGVGDHATLLQVAARGMLLPVTGQAGKRAVHVMAGRKVMTGQTARGSAGSVQSFR</sequence>